<gene>
    <name evidence="4" type="primary">LOC104744726</name>
</gene>
<keyword evidence="1" id="KW-0645">Protease</keyword>
<dbReference type="Pfam" id="PF05362">
    <property type="entry name" value="Lon_C"/>
    <property type="match status" value="1"/>
</dbReference>
<dbReference type="PANTHER" id="PTHR43718:SF2">
    <property type="entry name" value="LON PROTEASE HOMOLOG, MITOCHONDRIAL"/>
    <property type="match status" value="1"/>
</dbReference>
<dbReference type="PANTHER" id="PTHR43718">
    <property type="entry name" value="LON PROTEASE"/>
    <property type="match status" value="1"/>
</dbReference>
<dbReference type="SUPFAM" id="SSF54211">
    <property type="entry name" value="Ribosomal protein S5 domain 2-like"/>
    <property type="match status" value="1"/>
</dbReference>
<keyword evidence="1" id="KW-0720">Serine protease</keyword>
<dbReference type="InterPro" id="IPR020568">
    <property type="entry name" value="Ribosomal_Su5_D2-typ_SF"/>
</dbReference>
<reference evidence="4" key="2">
    <citation type="submission" date="2025-08" db="UniProtKB">
        <authorList>
            <consortium name="RefSeq"/>
        </authorList>
    </citation>
    <scope>IDENTIFICATION</scope>
    <source>
        <tissue evidence="4">Leaf</tissue>
    </source>
</reference>
<dbReference type="SMART" id="SM00464">
    <property type="entry name" value="LON"/>
    <property type="match status" value="1"/>
</dbReference>
<dbReference type="InterPro" id="IPR027065">
    <property type="entry name" value="Lon_Prtase"/>
</dbReference>
<dbReference type="PRINTS" id="PR00830">
    <property type="entry name" value="ENDOLAPTASE"/>
</dbReference>
<keyword evidence="1" id="KW-0378">Hydrolase</keyword>
<dbReference type="Gene3D" id="3.30.230.10">
    <property type="match status" value="1"/>
</dbReference>
<accession>A0ABM1QZC7</accession>
<name>A0ABM1QZC7_CAMSA</name>
<organism evidence="3 4">
    <name type="scientific">Camelina sativa</name>
    <name type="common">False flax</name>
    <name type="synonym">Myagrum sativum</name>
    <dbReference type="NCBI Taxonomy" id="90675"/>
    <lineage>
        <taxon>Eukaryota</taxon>
        <taxon>Viridiplantae</taxon>
        <taxon>Streptophyta</taxon>
        <taxon>Embryophyta</taxon>
        <taxon>Tracheophyta</taxon>
        <taxon>Spermatophyta</taxon>
        <taxon>Magnoliopsida</taxon>
        <taxon>eudicotyledons</taxon>
        <taxon>Gunneridae</taxon>
        <taxon>Pentapetalae</taxon>
        <taxon>rosids</taxon>
        <taxon>malvids</taxon>
        <taxon>Brassicales</taxon>
        <taxon>Brassicaceae</taxon>
        <taxon>Camelineae</taxon>
        <taxon>Camelina</taxon>
    </lineage>
</organism>
<evidence type="ECO:0000259" key="2">
    <source>
        <dbReference type="PROSITE" id="PS51786"/>
    </source>
</evidence>
<dbReference type="Proteomes" id="UP000694864">
    <property type="component" value="Chromosome 15"/>
</dbReference>
<dbReference type="RefSeq" id="XP_019092115.1">
    <property type="nucleotide sequence ID" value="XM_019236570.1"/>
</dbReference>
<sequence length="443" mass="49704">MEGQPKAVIPLNPSFPSPSTVIALPLSERPLGIGFVSQISVHDSKLLAALAEKTYVGAFLLRDDTNLSSETNINELKGRYLLNQLHKIGLLAYISSIQGHRVILTGLMRIRISYMVCEDPLTVQVNYLEAKPYDLNNDVTRATFFHVSSMLMNVHKTSPIWRNHVQHIGHNFSYSYVADFGALIHCAREHQAQQVDQIAFEVIGEGASVEELAVAFEVESRENPNENHSIKSKVHLTNDQEVQTDEYNLASYGVMQYWYWQTPIGVAMALSWTSRGGLTSYMETSFVEQGEAIGCLYVMGQVGEETHSTACTAYKVAHQILLKKQPENNFFANSMLCLHLPRVNDASTVCTMITSLLSLAMKKAVRRDLAMSGKVTLTGNILGIGRVKEKTISARKNRVKTIIFPEANRRDFDELPNNLKEGLDVHFFDEYDQIFELAFNSDH</sequence>
<evidence type="ECO:0000313" key="3">
    <source>
        <dbReference type="Proteomes" id="UP000694864"/>
    </source>
</evidence>
<proteinExistence type="inferred from homology"/>
<dbReference type="GeneID" id="104744726"/>
<evidence type="ECO:0000256" key="1">
    <source>
        <dbReference type="PROSITE-ProRule" id="PRU01122"/>
    </source>
</evidence>
<dbReference type="PROSITE" id="PS51786">
    <property type="entry name" value="LON_PROTEOLYTIC"/>
    <property type="match status" value="1"/>
</dbReference>
<dbReference type="InterPro" id="IPR003111">
    <property type="entry name" value="Lon_prtase_N"/>
</dbReference>
<reference evidence="3" key="1">
    <citation type="journal article" date="2014" name="Nat. Commun.">
        <title>The emerging biofuel crop Camelina sativa retains a highly undifferentiated hexaploid genome structure.</title>
        <authorList>
            <person name="Kagale S."/>
            <person name="Koh C."/>
            <person name="Nixon J."/>
            <person name="Bollina V."/>
            <person name="Clarke W.E."/>
            <person name="Tuteja R."/>
            <person name="Spillane C."/>
            <person name="Robinson S.J."/>
            <person name="Links M.G."/>
            <person name="Clarke C."/>
            <person name="Higgins E.E."/>
            <person name="Huebert T."/>
            <person name="Sharpe A.G."/>
            <person name="Parkin I.A."/>
        </authorList>
    </citation>
    <scope>NUCLEOTIDE SEQUENCE [LARGE SCALE GENOMIC DNA]</scope>
    <source>
        <strain evidence="3">cv. DH55</strain>
    </source>
</reference>
<evidence type="ECO:0000313" key="4">
    <source>
        <dbReference type="RefSeq" id="XP_019092115.1"/>
    </source>
</evidence>
<feature type="active site" evidence="1">
    <location>
        <position position="347"/>
    </location>
</feature>
<comment type="similarity">
    <text evidence="1">Belongs to the peptidase S16 family.</text>
</comment>
<keyword evidence="3" id="KW-1185">Reference proteome</keyword>
<dbReference type="InterPro" id="IPR014721">
    <property type="entry name" value="Ribsml_uS5_D2-typ_fold_subgr"/>
</dbReference>
<feature type="active site" evidence="1">
    <location>
        <position position="390"/>
    </location>
</feature>
<protein>
    <submittedName>
        <fullName evidence="4">Lon protease homolog 1, mitochondrial-like isoform X1</fullName>
    </submittedName>
</protein>
<dbReference type="InterPro" id="IPR008269">
    <property type="entry name" value="Lon_proteolytic"/>
</dbReference>
<feature type="domain" description="Lon proteolytic" evidence="2">
    <location>
        <begin position="261"/>
        <end position="441"/>
    </location>
</feature>
<dbReference type="Pfam" id="PF02190">
    <property type="entry name" value="LON_substr_bdg"/>
    <property type="match status" value="1"/>
</dbReference>